<dbReference type="OrthoDB" id="283883at2759"/>
<accession>A0A0C9VN86</accession>
<name>A0A0C9VN86_SPHS4</name>
<gene>
    <name evidence="2" type="ORF">M422DRAFT_32713</name>
</gene>
<organism evidence="2 3">
    <name type="scientific">Sphaerobolus stellatus (strain SS14)</name>
    <dbReference type="NCBI Taxonomy" id="990650"/>
    <lineage>
        <taxon>Eukaryota</taxon>
        <taxon>Fungi</taxon>
        <taxon>Dikarya</taxon>
        <taxon>Basidiomycota</taxon>
        <taxon>Agaricomycotina</taxon>
        <taxon>Agaricomycetes</taxon>
        <taxon>Phallomycetidae</taxon>
        <taxon>Geastrales</taxon>
        <taxon>Sphaerobolaceae</taxon>
        <taxon>Sphaerobolus</taxon>
    </lineage>
</organism>
<dbReference type="Pfam" id="PF04157">
    <property type="entry name" value="EAP30"/>
    <property type="match status" value="1"/>
</dbReference>
<dbReference type="InterPro" id="IPR036390">
    <property type="entry name" value="WH_DNA-bd_sf"/>
</dbReference>
<dbReference type="PANTHER" id="PTHR12806:SF0">
    <property type="entry name" value="VACUOLAR-SORTING PROTEIN SNF8"/>
    <property type="match status" value="1"/>
</dbReference>
<dbReference type="HOGENOM" id="CLU_070147_2_1_1"/>
<protein>
    <recommendedName>
        <fullName evidence="4">Vacuolar-sorting protein SNF8</fullName>
    </recommendedName>
</protein>
<dbReference type="GO" id="GO:0000814">
    <property type="term" value="C:ESCRT II complex"/>
    <property type="evidence" value="ECO:0007669"/>
    <property type="project" value="InterPro"/>
</dbReference>
<dbReference type="AlphaFoldDB" id="A0A0C9VN86"/>
<evidence type="ECO:0000313" key="2">
    <source>
        <dbReference type="EMBL" id="KIJ39465.1"/>
    </source>
</evidence>
<dbReference type="Proteomes" id="UP000054279">
    <property type="component" value="Unassembled WGS sequence"/>
</dbReference>
<proteinExistence type="inferred from homology"/>
<dbReference type="EMBL" id="KN837152">
    <property type="protein sequence ID" value="KIJ39465.1"/>
    <property type="molecule type" value="Genomic_DNA"/>
</dbReference>
<sequence length="127" mass="14050">MSELLRLLTKLRGGAGEVTEEDVMRSTKALKPLGAGYEVIDVGGTKMVRSVVKELDSDGVIVLGLAQEPDVGGRITEEMLVRRKGWEYGRARAALENMLLRDGLCWVDEQDQGGRAFWILSALTWED</sequence>
<keyword evidence="3" id="KW-1185">Reference proteome</keyword>
<dbReference type="InterPro" id="IPR040608">
    <property type="entry name" value="Snf8/Vps36"/>
</dbReference>
<dbReference type="GO" id="GO:0043328">
    <property type="term" value="P:protein transport to vacuole involved in ubiquitin-dependent protein catabolic process via the multivesicular body sorting pathway"/>
    <property type="evidence" value="ECO:0007669"/>
    <property type="project" value="TreeGrafter"/>
</dbReference>
<reference evidence="2 3" key="1">
    <citation type="submission" date="2014-06" db="EMBL/GenBank/DDBJ databases">
        <title>Evolutionary Origins and Diversification of the Mycorrhizal Mutualists.</title>
        <authorList>
            <consortium name="DOE Joint Genome Institute"/>
            <consortium name="Mycorrhizal Genomics Consortium"/>
            <person name="Kohler A."/>
            <person name="Kuo A."/>
            <person name="Nagy L.G."/>
            <person name="Floudas D."/>
            <person name="Copeland A."/>
            <person name="Barry K.W."/>
            <person name="Cichocki N."/>
            <person name="Veneault-Fourrey C."/>
            <person name="LaButti K."/>
            <person name="Lindquist E.A."/>
            <person name="Lipzen A."/>
            <person name="Lundell T."/>
            <person name="Morin E."/>
            <person name="Murat C."/>
            <person name="Riley R."/>
            <person name="Ohm R."/>
            <person name="Sun H."/>
            <person name="Tunlid A."/>
            <person name="Henrissat B."/>
            <person name="Grigoriev I.V."/>
            <person name="Hibbett D.S."/>
            <person name="Martin F."/>
        </authorList>
    </citation>
    <scope>NUCLEOTIDE SEQUENCE [LARGE SCALE GENOMIC DNA]</scope>
    <source>
        <strain evidence="2 3">SS14</strain>
    </source>
</reference>
<comment type="similarity">
    <text evidence="1">Belongs to the SNF8 family.</text>
</comment>
<evidence type="ECO:0000256" key="1">
    <source>
        <dbReference type="ARBA" id="ARBA00009834"/>
    </source>
</evidence>
<dbReference type="Gene3D" id="1.10.10.10">
    <property type="entry name" value="Winged helix-like DNA-binding domain superfamily/Winged helix DNA-binding domain"/>
    <property type="match status" value="2"/>
</dbReference>
<evidence type="ECO:0008006" key="4">
    <source>
        <dbReference type="Google" id="ProtNLM"/>
    </source>
</evidence>
<dbReference type="PANTHER" id="PTHR12806">
    <property type="entry name" value="EAP30 SUBUNIT OF ELL COMPLEX"/>
    <property type="match status" value="1"/>
</dbReference>
<evidence type="ECO:0000313" key="3">
    <source>
        <dbReference type="Proteomes" id="UP000054279"/>
    </source>
</evidence>
<dbReference type="InterPro" id="IPR036388">
    <property type="entry name" value="WH-like_DNA-bd_sf"/>
</dbReference>
<dbReference type="SUPFAM" id="SSF46785">
    <property type="entry name" value="Winged helix' DNA-binding domain"/>
    <property type="match status" value="2"/>
</dbReference>
<dbReference type="InterPro" id="IPR016689">
    <property type="entry name" value="ESCRT-2_cplx_Snf8"/>
</dbReference>